<evidence type="ECO:0000313" key="1">
    <source>
        <dbReference type="EMBL" id="KAE9272643.1"/>
    </source>
</evidence>
<dbReference type="EMBL" id="QXFT01005439">
    <property type="protein sequence ID" value="KAE9272643.1"/>
    <property type="molecule type" value="Genomic_DNA"/>
</dbReference>
<reference evidence="1 2" key="1">
    <citation type="submission" date="2018-08" db="EMBL/GenBank/DDBJ databases">
        <title>Genomic investigation of the strawberry pathogen Phytophthora fragariae indicates pathogenicity is determined by transcriptional variation in three key races.</title>
        <authorList>
            <person name="Adams T.M."/>
            <person name="Armitage A.D."/>
            <person name="Sobczyk M.K."/>
            <person name="Bates H.J."/>
            <person name="Dunwell J.M."/>
            <person name="Nellist C.F."/>
            <person name="Harrison R.J."/>
        </authorList>
    </citation>
    <scope>NUCLEOTIDE SEQUENCE [LARGE SCALE GENOMIC DNA]</scope>
    <source>
        <strain evidence="1 2">SCRP333</strain>
    </source>
</reference>
<sequence>MLLIFTTILYNNLVPVSLYVSLDIIKVLQTNRITASRQPSTASFRAGWCFPQMKGLKATGPSVGWCFPQIKG</sequence>
<dbReference type="AlphaFoldDB" id="A0A6A4BG45"/>
<name>A0A6A4BG45_9STRA</name>
<organism evidence="1 2">
    <name type="scientific">Phytophthora rubi</name>
    <dbReference type="NCBI Taxonomy" id="129364"/>
    <lineage>
        <taxon>Eukaryota</taxon>
        <taxon>Sar</taxon>
        <taxon>Stramenopiles</taxon>
        <taxon>Oomycota</taxon>
        <taxon>Peronosporomycetes</taxon>
        <taxon>Peronosporales</taxon>
        <taxon>Peronosporaceae</taxon>
        <taxon>Phytophthora</taxon>
    </lineage>
</organism>
<protein>
    <submittedName>
        <fullName evidence="1">Uncharacterized protein</fullName>
    </submittedName>
</protein>
<keyword evidence="2" id="KW-1185">Reference proteome</keyword>
<gene>
    <name evidence="1" type="ORF">PR003_g30141</name>
</gene>
<evidence type="ECO:0000313" key="2">
    <source>
        <dbReference type="Proteomes" id="UP000434957"/>
    </source>
</evidence>
<accession>A0A6A4BG45</accession>
<comment type="caution">
    <text evidence="1">The sequence shown here is derived from an EMBL/GenBank/DDBJ whole genome shotgun (WGS) entry which is preliminary data.</text>
</comment>
<feature type="non-terminal residue" evidence="1">
    <location>
        <position position="72"/>
    </location>
</feature>
<dbReference type="Proteomes" id="UP000434957">
    <property type="component" value="Unassembled WGS sequence"/>
</dbReference>
<proteinExistence type="predicted"/>